<dbReference type="AlphaFoldDB" id="A0A3P3YW89"/>
<proteinExistence type="predicted"/>
<name>A0A3P3YW89_PLABS</name>
<keyword evidence="3" id="KW-0496">Mitochondrion</keyword>
<evidence type="ECO:0000259" key="2">
    <source>
        <dbReference type="Pfam" id="PF08388"/>
    </source>
</evidence>
<evidence type="ECO:0000313" key="3">
    <source>
        <dbReference type="EMBL" id="SYZ47123.1"/>
    </source>
</evidence>
<geneLocation type="mitochondrion" evidence="3"/>
<feature type="transmembrane region" description="Helical" evidence="1">
    <location>
        <begin position="414"/>
        <end position="437"/>
    </location>
</feature>
<gene>
    <name evidence="3" type="ORF">PLBR_LOCUS5</name>
</gene>
<keyword evidence="1" id="KW-0472">Membrane</keyword>
<protein>
    <submittedName>
        <fullName evidence="3">8431dec5-9089-4af0-902b-44b0cbf4923b-CDS</fullName>
    </submittedName>
</protein>
<accession>A0A3P3YW89</accession>
<sequence length="511" mass="61657">MELIFQLYEVKFEINKINKIIGNYFRYLRWPIGLGVGCLIRKIAIFIQYLIRVGFIVNDVFCVKLQREFFCSIINRLLVVDYISHFVYRALKKIFQFLIWEWRFEIINKFKQNNLYNYLNRNISSILFYEEAAQVLILNTTVSCLEVFTVFGLFIFQHIRRVCVTMNYLGRFLVPKLNTVNYSIIKLKIKCILKTFFCKQLKGPALILIKYFKFIPNLWKSQIFFKQWECYNWVSAFSLSSMWNQFLFDLVLADFEFVIKERIFNFYYRKFFGSYQNFKSKFQCGVGLFFVKCVDEILICCENYEEKDWIIGVLFEILVDKQLIIDFLSSKILLGQRNTNFLYLGFEIRNHDVRSRNKYIRLCCVKFWGDLVILPCQRSVLGLKSELRGVLSNVNASVSSIIYRLNRIVYQWGMYYSFSISSVLCLLLDSFIHFRVWRFLKQKFSKIGKTYLAERFFFTGNLKYQTNFKKWHFHDVLSESTQNLLFNNKIWFIWLVSLRQFCSIKRFYYIQ</sequence>
<dbReference type="Pfam" id="PF08388">
    <property type="entry name" value="GIIM"/>
    <property type="match status" value="1"/>
</dbReference>
<evidence type="ECO:0000256" key="1">
    <source>
        <dbReference type="SAM" id="Phobius"/>
    </source>
</evidence>
<keyword evidence="1" id="KW-1133">Transmembrane helix</keyword>
<reference evidence="3" key="1">
    <citation type="submission" date="2018-05" db="EMBL/GenBank/DDBJ databases">
        <authorList>
            <person name="Fogelqvist J."/>
        </authorList>
    </citation>
    <scope>NUCLEOTIDE SEQUENCE [LARGE SCALE GENOMIC DNA]</scope>
</reference>
<dbReference type="InterPro" id="IPR013597">
    <property type="entry name" value="Mat_intron_G2"/>
</dbReference>
<dbReference type="EMBL" id="LS992577">
    <property type="protein sequence ID" value="SYZ47123.1"/>
    <property type="molecule type" value="Genomic_DNA"/>
</dbReference>
<keyword evidence="1" id="KW-0812">Transmembrane</keyword>
<feature type="domain" description="Group II intron maturase-specific" evidence="2">
    <location>
        <begin position="384"/>
        <end position="448"/>
    </location>
</feature>
<organism evidence="3">
    <name type="scientific">Plasmodiophora brassicae</name>
    <name type="common">Clubroot disease agent</name>
    <dbReference type="NCBI Taxonomy" id="37360"/>
    <lineage>
        <taxon>Eukaryota</taxon>
        <taxon>Sar</taxon>
        <taxon>Rhizaria</taxon>
        <taxon>Endomyxa</taxon>
        <taxon>Phytomyxea</taxon>
        <taxon>Plasmodiophorida</taxon>
        <taxon>Plasmodiophoridae</taxon>
        <taxon>Plasmodiophora</taxon>
    </lineage>
</organism>